<dbReference type="PATRIC" id="fig|1423745.4.peg.1305"/>
<comment type="subcellular location">
    <subcellularLocation>
        <location evidence="2">Cytoplasm</location>
    </subcellularLocation>
</comment>
<organism evidence="4 5">
    <name type="scientific">Fructilactobacillus florum DSM 22689 = JCM 16035</name>
    <dbReference type="NCBI Taxonomy" id="1423745"/>
    <lineage>
        <taxon>Bacteria</taxon>
        <taxon>Bacillati</taxon>
        <taxon>Bacillota</taxon>
        <taxon>Bacilli</taxon>
        <taxon>Lactobacillales</taxon>
        <taxon>Lactobacillaceae</taxon>
        <taxon>Fructilactobacillus</taxon>
    </lineage>
</organism>
<dbReference type="PRINTS" id="PR01438">
    <property type="entry name" value="UNVRSLSTRESS"/>
</dbReference>
<dbReference type="InterPro" id="IPR006015">
    <property type="entry name" value="Universal_stress_UspA"/>
</dbReference>
<evidence type="ECO:0000313" key="5">
    <source>
        <dbReference type="Proteomes" id="UP000051586"/>
    </source>
</evidence>
<evidence type="ECO:0000256" key="2">
    <source>
        <dbReference type="PIRNR" id="PIRNR006276"/>
    </source>
</evidence>
<dbReference type="STRING" id="1423745.GCA_001311215_00720"/>
<dbReference type="GO" id="GO:0005737">
    <property type="term" value="C:cytoplasm"/>
    <property type="evidence" value="ECO:0007669"/>
    <property type="project" value="UniProtKB-SubCell"/>
</dbReference>
<accession>A0A0R2CQA0</accession>
<comment type="similarity">
    <text evidence="1 2">Belongs to the universal stress protein A family.</text>
</comment>
<dbReference type="PANTHER" id="PTHR46268:SF6">
    <property type="entry name" value="UNIVERSAL STRESS PROTEIN UP12"/>
    <property type="match status" value="1"/>
</dbReference>
<dbReference type="EMBL" id="AYZI01000008">
    <property type="protein sequence ID" value="KRM90553.1"/>
    <property type="molecule type" value="Genomic_DNA"/>
</dbReference>
<protein>
    <recommendedName>
        <fullName evidence="2">Universal stress protein</fullName>
    </recommendedName>
</protein>
<feature type="domain" description="UspA" evidence="3">
    <location>
        <begin position="4"/>
        <end position="146"/>
    </location>
</feature>
<dbReference type="PIRSF" id="PIRSF006276">
    <property type="entry name" value="UspA"/>
    <property type="match status" value="1"/>
</dbReference>
<proteinExistence type="inferred from homology"/>
<name>A0A0R2CQA0_9LACO</name>
<evidence type="ECO:0000256" key="1">
    <source>
        <dbReference type="ARBA" id="ARBA00008791"/>
    </source>
</evidence>
<evidence type="ECO:0000313" key="4">
    <source>
        <dbReference type="EMBL" id="KRM90553.1"/>
    </source>
</evidence>
<keyword evidence="2" id="KW-0963">Cytoplasm</keyword>
<dbReference type="InterPro" id="IPR006016">
    <property type="entry name" value="UspA"/>
</dbReference>
<gene>
    <name evidence="4" type="ORF">FC87_GL001239</name>
</gene>
<dbReference type="Pfam" id="PF00582">
    <property type="entry name" value="Usp"/>
    <property type="match status" value="1"/>
</dbReference>
<dbReference type="PANTHER" id="PTHR46268">
    <property type="entry name" value="STRESS RESPONSE PROTEIN NHAX"/>
    <property type="match status" value="1"/>
</dbReference>
<dbReference type="SUPFAM" id="SSF52402">
    <property type="entry name" value="Adenine nucleotide alpha hydrolases-like"/>
    <property type="match status" value="1"/>
</dbReference>
<sequence length="155" mass="17144">MQNEYKRILVPVDGSKLAEAALQKACEVAQRNNARIDVLSVLNTTSFGFSYGAIDGSTITQMVDDELAYLKKITERASQKTGVKDIHYHARFGSPRNVITYDFTHDYQIDLIMMGATGKSTAERILVGSVASFVNSHAPCDVMIVRTNLDNEPIK</sequence>
<evidence type="ECO:0000259" key="3">
    <source>
        <dbReference type="Pfam" id="PF00582"/>
    </source>
</evidence>
<dbReference type="InterPro" id="IPR014729">
    <property type="entry name" value="Rossmann-like_a/b/a_fold"/>
</dbReference>
<dbReference type="CDD" id="cd00293">
    <property type="entry name" value="USP-like"/>
    <property type="match status" value="1"/>
</dbReference>
<comment type="caution">
    <text evidence="4">The sequence shown here is derived from an EMBL/GenBank/DDBJ whole genome shotgun (WGS) entry which is preliminary data.</text>
</comment>
<dbReference type="RefSeq" id="WP_009166898.1">
    <property type="nucleotide sequence ID" value="NZ_AYZI01000008.1"/>
</dbReference>
<dbReference type="Proteomes" id="UP000051586">
    <property type="component" value="Unassembled WGS sequence"/>
</dbReference>
<dbReference type="AlphaFoldDB" id="A0A0R2CQA0"/>
<reference evidence="4 5" key="1">
    <citation type="journal article" date="2015" name="Genome Announc.">
        <title>Expanding the biotechnology potential of lactobacilli through comparative genomics of 213 strains and associated genera.</title>
        <authorList>
            <person name="Sun Z."/>
            <person name="Harris H.M."/>
            <person name="McCann A."/>
            <person name="Guo C."/>
            <person name="Argimon S."/>
            <person name="Zhang W."/>
            <person name="Yang X."/>
            <person name="Jeffery I.B."/>
            <person name="Cooney J.C."/>
            <person name="Kagawa T.F."/>
            <person name="Liu W."/>
            <person name="Song Y."/>
            <person name="Salvetti E."/>
            <person name="Wrobel A."/>
            <person name="Rasinkangas P."/>
            <person name="Parkhill J."/>
            <person name="Rea M.C."/>
            <person name="O'Sullivan O."/>
            <person name="Ritari J."/>
            <person name="Douillard F.P."/>
            <person name="Paul Ross R."/>
            <person name="Yang R."/>
            <person name="Briner A.E."/>
            <person name="Felis G.E."/>
            <person name="de Vos W.M."/>
            <person name="Barrangou R."/>
            <person name="Klaenhammer T.R."/>
            <person name="Caufield P.W."/>
            <person name="Cui Y."/>
            <person name="Zhang H."/>
            <person name="O'Toole P.W."/>
        </authorList>
    </citation>
    <scope>NUCLEOTIDE SEQUENCE [LARGE SCALE GENOMIC DNA]</scope>
    <source>
        <strain evidence="4 5">DSM 22689</strain>
    </source>
</reference>
<dbReference type="Gene3D" id="3.40.50.620">
    <property type="entry name" value="HUPs"/>
    <property type="match status" value="1"/>
</dbReference>